<keyword evidence="2" id="KW-1185">Reference proteome</keyword>
<evidence type="ECO:0008006" key="3">
    <source>
        <dbReference type="Google" id="ProtNLM"/>
    </source>
</evidence>
<organism evidence="1 2">
    <name type="scientific">Gossypium gossypioides</name>
    <name type="common">Mexican cotton</name>
    <name type="synonym">Selera gossypioides</name>
    <dbReference type="NCBI Taxonomy" id="34282"/>
    <lineage>
        <taxon>Eukaryota</taxon>
        <taxon>Viridiplantae</taxon>
        <taxon>Streptophyta</taxon>
        <taxon>Embryophyta</taxon>
        <taxon>Tracheophyta</taxon>
        <taxon>Spermatophyta</taxon>
        <taxon>Magnoliopsida</taxon>
        <taxon>eudicotyledons</taxon>
        <taxon>Gunneridae</taxon>
        <taxon>Pentapetalae</taxon>
        <taxon>rosids</taxon>
        <taxon>malvids</taxon>
        <taxon>Malvales</taxon>
        <taxon>Malvaceae</taxon>
        <taxon>Malvoideae</taxon>
        <taxon>Gossypium</taxon>
    </lineage>
</organism>
<evidence type="ECO:0000313" key="2">
    <source>
        <dbReference type="Proteomes" id="UP000593579"/>
    </source>
</evidence>
<dbReference type="OrthoDB" id="1001185at2759"/>
<evidence type="ECO:0000313" key="1">
    <source>
        <dbReference type="EMBL" id="MBA0756744.1"/>
    </source>
</evidence>
<protein>
    <recommendedName>
        <fullName evidence="3">Reverse transcriptase zinc-binding domain-containing protein</fullName>
    </recommendedName>
</protein>
<accession>A0A7J9D837</accession>
<dbReference type="AlphaFoldDB" id="A0A7J9D837"/>
<comment type="caution">
    <text evidence="1">The sequence shown here is derived from an EMBL/GenBank/DDBJ whole genome shotgun (WGS) entry which is preliminary data.</text>
</comment>
<name>A0A7J9D837_GOSGO</name>
<dbReference type="Proteomes" id="UP000593579">
    <property type="component" value="Unassembled WGS sequence"/>
</dbReference>
<proteinExistence type="predicted"/>
<reference evidence="1 2" key="1">
    <citation type="journal article" date="2019" name="Genome Biol. Evol.">
        <title>Insights into the evolution of the New World diploid cottons (Gossypium, subgenus Houzingenia) based on genome sequencing.</title>
        <authorList>
            <person name="Grover C.E."/>
            <person name="Arick M.A. 2nd"/>
            <person name="Thrash A."/>
            <person name="Conover J.L."/>
            <person name="Sanders W.S."/>
            <person name="Peterson D.G."/>
            <person name="Frelichowski J.E."/>
            <person name="Scheffler J.A."/>
            <person name="Scheffler B.E."/>
            <person name="Wendel J.F."/>
        </authorList>
    </citation>
    <scope>NUCLEOTIDE SEQUENCE [LARGE SCALE GENOMIC DNA]</scope>
    <source>
        <strain evidence="1">5</strain>
        <tissue evidence="1">Leaf</tissue>
    </source>
</reference>
<sequence>MCWRVGNGERIPVIGAALVPRSENRKIQIVSSIPDSMMVADFIVKKSRLWNEELIRSTFSMTDAKHILSILLACIPQDDFLVWKGEASASVETREHVFKEWHVTRDTWRYLNVCWPEIGDEMRFMDWVTWYFASNTIGQCRIFACEIWVLWTERNKWTHERKKRSGSKIDNFVKKYIVELDGLEKTLPVSMKGNEIWRPP</sequence>
<dbReference type="EMBL" id="JABEZY010323034">
    <property type="protein sequence ID" value="MBA0756744.1"/>
    <property type="molecule type" value="Genomic_DNA"/>
</dbReference>
<gene>
    <name evidence="1" type="ORF">Gogos_020355</name>
</gene>